<sequence>MILLGLLFIKFVFSYEIDVNTFSNYLDVQNRHIHFEWLINMEKKLINATANYQFHVIGPSIYKISLDIKDLTIYTIYMDNGVVLHYSVDYPYADSDQGQRLNIKLKREYKRDEFVILTIKYSIDSRSESISFMNISQTQTKSMPYLFTQCQDAYCRSLAPLQDTPAIKQTYSATIIYKNIEATDVFMSADETQEQFTILNHPSIDPNFTWKYKYFVQKTPIPSYLIAIVAGNLQKVPTSNGGRTFLISEPDKINEYKEELKDMEQFLQAIEQYIGPYTWGTYTIVILPPSFPYGGMENPLLTFASPTIMTKTGSGLYVAIHEMAHSWFGNTITCINWANMWINEGFTVFLERKASLFYYKVLDDIKLNAIIGNATMYQDILDLGPDSKLASLHPDTTGINPQLSISEIPYEKGFQFLTFLEGIIGAEDFKYMLRSYLNTYKYKSIDQQEFQHFILRYLYEQHVDDYSTKRYRILEYWDTWIYQPGLPPIILDFSTNKLIETQQYTTSYIIADGRQPDNYAQYFNFYPSQKKVFLEELFKKAQNNQLKLTIIEQIDKDLQLTNDNDYELKFRWFKAILTAGDRTRFNLIANFLGEVGTCELSCPVYKALNELDHDFAVQTFKTHQEFYHQIIRNSIKSILEKNIQLIK</sequence>
<dbReference type="InterPro" id="IPR045357">
    <property type="entry name" value="Aminopeptidase_N-like_N"/>
</dbReference>
<keyword evidence="6" id="KW-0482">Metalloprotease</keyword>
<feature type="binding site" evidence="8">
    <location>
        <position position="321"/>
    </location>
    <ligand>
        <name>Zn(2+)</name>
        <dbReference type="ChEBI" id="CHEBI:29105"/>
        <note>catalytic</note>
    </ligand>
</feature>
<dbReference type="Pfam" id="PF17900">
    <property type="entry name" value="Peptidase_M1_N"/>
    <property type="match status" value="1"/>
</dbReference>
<evidence type="ECO:0000256" key="5">
    <source>
        <dbReference type="ARBA" id="ARBA00022833"/>
    </source>
</evidence>
<keyword evidence="11" id="KW-1185">Reference proteome</keyword>
<protein>
    <recommendedName>
        <fullName evidence="9">Peptidase M1 leukotriene A4 hydrolase/aminopeptidase C-terminal domain-containing protein</fullName>
    </recommendedName>
</protein>
<comment type="similarity">
    <text evidence="1">Belongs to the peptidase M1 family.</text>
</comment>
<keyword evidence="2" id="KW-0645">Protease</keyword>
<dbReference type="EMBL" id="CAJJDM010000132">
    <property type="protein sequence ID" value="CAD8105982.1"/>
    <property type="molecule type" value="Genomic_DNA"/>
</dbReference>
<organism evidence="10 11">
    <name type="scientific">Paramecium primaurelia</name>
    <dbReference type="NCBI Taxonomy" id="5886"/>
    <lineage>
        <taxon>Eukaryota</taxon>
        <taxon>Sar</taxon>
        <taxon>Alveolata</taxon>
        <taxon>Ciliophora</taxon>
        <taxon>Intramacronucleata</taxon>
        <taxon>Oligohymenophorea</taxon>
        <taxon>Peniculida</taxon>
        <taxon>Parameciidae</taxon>
        <taxon>Paramecium</taxon>
    </lineage>
</organism>
<evidence type="ECO:0000256" key="2">
    <source>
        <dbReference type="ARBA" id="ARBA00022670"/>
    </source>
</evidence>
<evidence type="ECO:0000259" key="9">
    <source>
        <dbReference type="SMART" id="SM01263"/>
    </source>
</evidence>
<gene>
    <name evidence="10" type="ORF">PPRIM_AZ9-3.1.T1290026</name>
</gene>
<dbReference type="CDD" id="cd09599">
    <property type="entry name" value="M1_LTA4H"/>
    <property type="match status" value="1"/>
</dbReference>
<keyword evidence="3 8" id="KW-0479">Metal-binding</keyword>
<evidence type="ECO:0000313" key="11">
    <source>
        <dbReference type="Proteomes" id="UP000688137"/>
    </source>
</evidence>
<evidence type="ECO:0000256" key="1">
    <source>
        <dbReference type="ARBA" id="ARBA00010136"/>
    </source>
</evidence>
<accession>A0A8S1PSJ1</accession>
<dbReference type="PANTHER" id="PTHR45726:SF3">
    <property type="entry name" value="LEUKOTRIENE A-4 HYDROLASE"/>
    <property type="match status" value="1"/>
</dbReference>
<evidence type="ECO:0000256" key="7">
    <source>
        <dbReference type="PIRSR" id="PIRSR634015-1"/>
    </source>
</evidence>
<dbReference type="FunFam" id="3.30.2010.30:FF:000001">
    <property type="entry name" value="Leukotriene A(4) hydrolase"/>
    <property type="match status" value="1"/>
</dbReference>
<comment type="cofactor">
    <cofactor evidence="8">
        <name>Zn(2+)</name>
        <dbReference type="ChEBI" id="CHEBI:29105"/>
    </cofactor>
    <text evidence="8">Binds 1 zinc ion per subunit.</text>
</comment>
<evidence type="ECO:0000256" key="3">
    <source>
        <dbReference type="ARBA" id="ARBA00022723"/>
    </source>
</evidence>
<dbReference type="GO" id="GO:0008237">
    <property type="term" value="F:metallopeptidase activity"/>
    <property type="evidence" value="ECO:0007669"/>
    <property type="project" value="UniProtKB-KW"/>
</dbReference>
<dbReference type="AlphaFoldDB" id="A0A8S1PSJ1"/>
<comment type="caution">
    <text evidence="10">The sequence shown here is derived from an EMBL/GenBank/DDBJ whole genome shotgun (WGS) entry which is preliminary data.</text>
</comment>
<feature type="domain" description="Peptidase M1 leukotriene A4 hydrolase/aminopeptidase C-terminal" evidence="9">
    <location>
        <begin position="502"/>
        <end position="639"/>
    </location>
</feature>
<dbReference type="Proteomes" id="UP000688137">
    <property type="component" value="Unassembled WGS sequence"/>
</dbReference>
<evidence type="ECO:0000256" key="8">
    <source>
        <dbReference type="PIRSR" id="PIRSR634015-3"/>
    </source>
</evidence>
<keyword evidence="4" id="KW-0378">Hydrolase</keyword>
<name>A0A8S1PSJ1_PARPR</name>
<feature type="binding site" evidence="8">
    <location>
        <position position="344"/>
    </location>
    <ligand>
        <name>Zn(2+)</name>
        <dbReference type="ChEBI" id="CHEBI:29105"/>
        <note>catalytic</note>
    </ligand>
</feature>
<dbReference type="Pfam" id="PF09127">
    <property type="entry name" value="Leuk-A4-hydro_C"/>
    <property type="match status" value="1"/>
</dbReference>
<dbReference type="InterPro" id="IPR034015">
    <property type="entry name" value="M1_LTA4H"/>
</dbReference>
<dbReference type="OMA" id="AIHEMAH"/>
<reference evidence="10" key="1">
    <citation type="submission" date="2021-01" db="EMBL/GenBank/DDBJ databases">
        <authorList>
            <consortium name="Genoscope - CEA"/>
            <person name="William W."/>
        </authorList>
    </citation>
    <scope>NUCLEOTIDE SEQUENCE</scope>
</reference>
<feature type="binding site" evidence="8">
    <location>
        <position position="325"/>
    </location>
    <ligand>
        <name>Zn(2+)</name>
        <dbReference type="ChEBI" id="CHEBI:29105"/>
        <note>catalytic</note>
    </ligand>
</feature>
<evidence type="ECO:0000256" key="6">
    <source>
        <dbReference type="ARBA" id="ARBA00023049"/>
    </source>
</evidence>
<dbReference type="PANTHER" id="PTHR45726">
    <property type="entry name" value="LEUKOTRIENE A-4 HYDROLASE"/>
    <property type="match status" value="1"/>
</dbReference>
<dbReference type="SMART" id="SM01263">
    <property type="entry name" value="Leuk-A4-hydro_C"/>
    <property type="match status" value="1"/>
</dbReference>
<evidence type="ECO:0000256" key="4">
    <source>
        <dbReference type="ARBA" id="ARBA00022801"/>
    </source>
</evidence>
<feature type="active site" description="Proton donor" evidence="7">
    <location>
        <position position="410"/>
    </location>
</feature>
<dbReference type="Pfam" id="PF01433">
    <property type="entry name" value="Peptidase_M1"/>
    <property type="match status" value="1"/>
</dbReference>
<dbReference type="InterPro" id="IPR015211">
    <property type="entry name" value="Peptidase_M1_C"/>
</dbReference>
<dbReference type="InterPro" id="IPR014782">
    <property type="entry name" value="Peptidase_M1_dom"/>
</dbReference>
<evidence type="ECO:0000313" key="10">
    <source>
        <dbReference type="EMBL" id="CAD8105982.1"/>
    </source>
</evidence>
<dbReference type="GO" id="GO:0005829">
    <property type="term" value="C:cytosol"/>
    <property type="evidence" value="ECO:0007669"/>
    <property type="project" value="TreeGrafter"/>
</dbReference>
<dbReference type="InterPro" id="IPR049980">
    <property type="entry name" value="LTA4H_cat"/>
</dbReference>
<dbReference type="GO" id="GO:0008270">
    <property type="term" value="F:zinc ion binding"/>
    <property type="evidence" value="ECO:0007669"/>
    <property type="project" value="InterPro"/>
</dbReference>
<keyword evidence="5 8" id="KW-0862">Zinc</keyword>
<dbReference type="GO" id="GO:0006508">
    <property type="term" value="P:proteolysis"/>
    <property type="evidence" value="ECO:0007669"/>
    <property type="project" value="UniProtKB-KW"/>
</dbReference>
<feature type="active site" description="Proton acceptor" evidence="7">
    <location>
        <position position="322"/>
    </location>
</feature>
<proteinExistence type="inferred from homology"/>